<evidence type="ECO:0000313" key="3">
    <source>
        <dbReference type="Proteomes" id="UP000199607"/>
    </source>
</evidence>
<dbReference type="InterPro" id="IPR050177">
    <property type="entry name" value="Lipid_A_modif_metabolic_enz"/>
</dbReference>
<evidence type="ECO:0000259" key="1">
    <source>
        <dbReference type="Pfam" id="PF01370"/>
    </source>
</evidence>
<accession>A0A1I4B980</accession>
<protein>
    <submittedName>
        <fullName evidence="2">UDP-glucose 4-epimerase</fullName>
    </submittedName>
</protein>
<dbReference type="Gene3D" id="3.40.50.720">
    <property type="entry name" value="NAD(P)-binding Rossmann-like Domain"/>
    <property type="match status" value="1"/>
</dbReference>
<dbReference type="AlphaFoldDB" id="A0A1I4B980"/>
<name>A0A1I4B980_9EURY</name>
<dbReference type="InterPro" id="IPR001509">
    <property type="entry name" value="Epimerase_deHydtase"/>
</dbReference>
<gene>
    <name evidence="2" type="ORF">SAMN04487950_0402</name>
</gene>
<sequence>MIHGKTVLITGGAGFVGSHLADALVEQNDVYVLDNFSTGKRSNLPNEVTVIDDDIRNANAFDQCPPADIIFHEAALVSVPQSIEEPERSNAVNVTGTINALEYARDVDARIVLASSTAIYGDAEEIPTPESESKKPSSPYGIDKMCLDHHARVYSNLYDVEAVPLRYFNIYGPRQTAGDYSGVISIFLKQALNNEPITVHGDGSQTRDFVHIDDVVQANLKAATTEHVGEAYNVGTGSEVSIRELAETIRDVTDSDSEIVHTEGRTGDIDRSLADLSKARTGLGYEPTLSLEEGLKALVEHKHEELAPVQ</sequence>
<proteinExistence type="predicted"/>
<dbReference type="STRING" id="553466.SAMN04487950_0402"/>
<dbReference type="PANTHER" id="PTHR43245:SF13">
    <property type="entry name" value="UDP-D-APIOSE_UDP-D-XYLOSE SYNTHASE 2"/>
    <property type="match status" value="1"/>
</dbReference>
<dbReference type="PRINTS" id="PR01713">
    <property type="entry name" value="NUCEPIMERASE"/>
</dbReference>
<dbReference type="Proteomes" id="UP000199607">
    <property type="component" value="Unassembled WGS sequence"/>
</dbReference>
<reference evidence="3" key="1">
    <citation type="submission" date="2016-10" db="EMBL/GenBank/DDBJ databases">
        <authorList>
            <person name="Varghese N."/>
            <person name="Submissions S."/>
        </authorList>
    </citation>
    <scope>NUCLEOTIDE SEQUENCE [LARGE SCALE GENOMIC DNA]</scope>
    <source>
        <strain evidence="3">CGMCC 1.7738</strain>
    </source>
</reference>
<dbReference type="PANTHER" id="PTHR43245">
    <property type="entry name" value="BIFUNCTIONAL POLYMYXIN RESISTANCE PROTEIN ARNA"/>
    <property type="match status" value="1"/>
</dbReference>
<feature type="domain" description="NAD-dependent epimerase/dehydratase" evidence="1">
    <location>
        <begin position="7"/>
        <end position="235"/>
    </location>
</feature>
<dbReference type="SUPFAM" id="SSF51735">
    <property type="entry name" value="NAD(P)-binding Rossmann-fold domains"/>
    <property type="match status" value="1"/>
</dbReference>
<keyword evidence="3" id="KW-1185">Reference proteome</keyword>
<dbReference type="EMBL" id="FOTC01000001">
    <property type="protein sequence ID" value="SFK65324.1"/>
    <property type="molecule type" value="Genomic_DNA"/>
</dbReference>
<dbReference type="Pfam" id="PF01370">
    <property type="entry name" value="Epimerase"/>
    <property type="match status" value="1"/>
</dbReference>
<dbReference type="InterPro" id="IPR036291">
    <property type="entry name" value="NAD(P)-bd_dom_sf"/>
</dbReference>
<dbReference type="RefSeq" id="WP_089865060.1">
    <property type="nucleotide sequence ID" value="NZ_FOTC01000001.1"/>
</dbReference>
<evidence type="ECO:0000313" key="2">
    <source>
        <dbReference type="EMBL" id="SFK65324.1"/>
    </source>
</evidence>
<organism evidence="2 3">
    <name type="scientific">Halogranum rubrum</name>
    <dbReference type="NCBI Taxonomy" id="553466"/>
    <lineage>
        <taxon>Archaea</taxon>
        <taxon>Methanobacteriati</taxon>
        <taxon>Methanobacteriota</taxon>
        <taxon>Stenosarchaea group</taxon>
        <taxon>Halobacteria</taxon>
        <taxon>Halobacteriales</taxon>
        <taxon>Haloferacaceae</taxon>
    </lineage>
</organism>